<dbReference type="Gene3D" id="1.10.3730.20">
    <property type="match status" value="1"/>
</dbReference>
<dbReference type="PANTHER" id="PTHR30561:SF0">
    <property type="entry name" value="GUANIDINIUM EXPORTER"/>
    <property type="match status" value="1"/>
</dbReference>
<evidence type="ECO:0000256" key="3">
    <source>
        <dbReference type="ARBA" id="ARBA00022475"/>
    </source>
</evidence>
<sequence length="103" mass="11497">MAWAAIILAGFLEIFGVINIKRLTMKKWDAALYLFLLFGCSLYLMSFAMKTLPMGTAYAVWTGLGTVCATLLGMFKYGENKEWRRLLFIAMIIGSTVGLKLVS</sequence>
<keyword evidence="3" id="KW-1003">Cell membrane</keyword>
<keyword evidence="5 8" id="KW-1133">Transmembrane helix</keyword>
<evidence type="ECO:0000256" key="4">
    <source>
        <dbReference type="ARBA" id="ARBA00022692"/>
    </source>
</evidence>
<comment type="similarity">
    <text evidence="7">Belongs to the drug/metabolite transporter (DMT) superfamily. Small multidrug resistance (SMR) (TC 2.A.7.1) family.</text>
</comment>
<comment type="subcellular location">
    <subcellularLocation>
        <location evidence="1 7">Cell membrane</location>
        <topology evidence="1 7">Multi-pass membrane protein</topology>
    </subcellularLocation>
</comment>
<keyword evidence="6 8" id="KW-0472">Membrane</keyword>
<evidence type="ECO:0000256" key="5">
    <source>
        <dbReference type="ARBA" id="ARBA00022989"/>
    </source>
</evidence>
<organism evidence="9 10">
    <name type="scientific">Paenibacillus sepulcri</name>
    <dbReference type="NCBI Taxonomy" id="359917"/>
    <lineage>
        <taxon>Bacteria</taxon>
        <taxon>Bacillati</taxon>
        <taxon>Bacillota</taxon>
        <taxon>Bacilli</taxon>
        <taxon>Bacillales</taxon>
        <taxon>Paenibacillaceae</taxon>
        <taxon>Paenibacillus</taxon>
    </lineage>
</organism>
<keyword evidence="2" id="KW-0813">Transport</keyword>
<proteinExistence type="inferred from homology"/>
<evidence type="ECO:0000256" key="2">
    <source>
        <dbReference type="ARBA" id="ARBA00022448"/>
    </source>
</evidence>
<evidence type="ECO:0000256" key="7">
    <source>
        <dbReference type="RuleBase" id="RU003942"/>
    </source>
</evidence>
<gene>
    <name evidence="9" type="ORF">K0U00_28630</name>
</gene>
<dbReference type="Proteomes" id="UP001519887">
    <property type="component" value="Unassembled WGS sequence"/>
</dbReference>
<name>A0ABS7CAQ7_9BACL</name>
<evidence type="ECO:0000256" key="1">
    <source>
        <dbReference type="ARBA" id="ARBA00004651"/>
    </source>
</evidence>
<dbReference type="RefSeq" id="WP_210038033.1">
    <property type="nucleotide sequence ID" value="NZ_JBHLVU010000022.1"/>
</dbReference>
<dbReference type="InterPro" id="IPR000390">
    <property type="entry name" value="Small_drug/metabolite_transptr"/>
</dbReference>
<evidence type="ECO:0000313" key="9">
    <source>
        <dbReference type="EMBL" id="MBW7458014.1"/>
    </source>
</evidence>
<dbReference type="InterPro" id="IPR045324">
    <property type="entry name" value="Small_multidrug_res"/>
</dbReference>
<dbReference type="Pfam" id="PF00893">
    <property type="entry name" value="Multi_Drug_Res"/>
    <property type="match status" value="1"/>
</dbReference>
<comment type="caution">
    <text evidence="9">The sequence shown here is derived from an EMBL/GenBank/DDBJ whole genome shotgun (WGS) entry which is preliminary data.</text>
</comment>
<feature type="transmembrane region" description="Helical" evidence="8">
    <location>
        <begin position="55"/>
        <end position="74"/>
    </location>
</feature>
<evidence type="ECO:0000256" key="6">
    <source>
        <dbReference type="ARBA" id="ARBA00023136"/>
    </source>
</evidence>
<dbReference type="SUPFAM" id="SSF103481">
    <property type="entry name" value="Multidrug resistance efflux transporter EmrE"/>
    <property type="match status" value="1"/>
</dbReference>
<evidence type="ECO:0000313" key="10">
    <source>
        <dbReference type="Proteomes" id="UP001519887"/>
    </source>
</evidence>
<evidence type="ECO:0000256" key="8">
    <source>
        <dbReference type="SAM" id="Phobius"/>
    </source>
</evidence>
<dbReference type="PANTHER" id="PTHR30561">
    <property type="entry name" value="SMR FAMILY PROTON-DEPENDENT DRUG EFFLUX TRANSPORTER SUGE"/>
    <property type="match status" value="1"/>
</dbReference>
<feature type="transmembrane region" description="Helical" evidence="8">
    <location>
        <begin position="30"/>
        <end position="49"/>
    </location>
</feature>
<dbReference type="EMBL" id="JAHZIK010001040">
    <property type="protein sequence ID" value="MBW7458014.1"/>
    <property type="molecule type" value="Genomic_DNA"/>
</dbReference>
<keyword evidence="4 7" id="KW-0812">Transmembrane</keyword>
<feature type="transmembrane region" description="Helical" evidence="8">
    <location>
        <begin position="6"/>
        <end position="23"/>
    </location>
</feature>
<dbReference type="InterPro" id="IPR037185">
    <property type="entry name" value="EmrE-like"/>
</dbReference>
<keyword evidence="10" id="KW-1185">Reference proteome</keyword>
<accession>A0ABS7CAQ7</accession>
<protein>
    <submittedName>
        <fullName evidence="9">Multidrug efflux SMR transporter</fullName>
    </submittedName>
</protein>
<reference evidence="9 10" key="1">
    <citation type="submission" date="2021-07" db="EMBL/GenBank/DDBJ databases">
        <title>Paenibacillus radiodurans sp. nov., isolated from the southeastern edge of Tengger Desert.</title>
        <authorList>
            <person name="Zhang G."/>
        </authorList>
    </citation>
    <scope>NUCLEOTIDE SEQUENCE [LARGE SCALE GENOMIC DNA]</scope>
    <source>
        <strain evidence="9 10">CCM 7311</strain>
    </source>
</reference>